<evidence type="ECO:0000256" key="2">
    <source>
        <dbReference type="SAM" id="Coils"/>
    </source>
</evidence>
<dbReference type="PANTHER" id="PTHR28663">
    <property type="entry name" value="COILED-COIL DOMAIN-CONTAINING PROTEIN 173"/>
    <property type="match status" value="1"/>
</dbReference>
<dbReference type="AlphaFoldDB" id="A0E252"/>
<keyword evidence="1 2" id="KW-0175">Coiled coil</keyword>
<gene>
    <name evidence="4" type="ORF">GSPATT00022541001</name>
</gene>
<dbReference type="eggNOG" id="ENOG502QPZ3">
    <property type="taxonomic scope" value="Eukaryota"/>
</dbReference>
<dbReference type="Proteomes" id="UP000000600">
    <property type="component" value="Unassembled WGS sequence"/>
</dbReference>
<dbReference type="RefSeq" id="XP_001456766.1">
    <property type="nucleotide sequence ID" value="XM_001456729.1"/>
</dbReference>
<sequence>MLDGRAATSGNFNNKTTSVIPLSQLRRMRNSSCEIQDNHTMIEKQDLYIRYIQTTRHARSQERVKKWPCAMNIRRRKNQSQFERFAEDEEERRRIEREEAEYQQKQKQDVLLRANRLIYENNPVIRQFQQKLLFSDVLQERDSQLQLNEYKKTINNVRDKIHHEEQLDIMANYDQAEKLKEDEFKRKKQEQKNVLKQQHDEMINNHIKQMQNEKIEGQLIKARAQKMIQEEEEAEKDRKRKRYENMLEIKKGNEEIKEYKLQQLQKDKEQEEQIKLHGEKKDRILQMRKQREEIKFKEKQEQRQKLIDAQIAILMKKEAEQLQLMNKQIKEAEQKDEEAEKQKLLKQEAQKKKIEESRNIIKEFKLKDKLLKNQNDKEFQQYWKQRGEELQKIEQEDQDNQRKRNQSVKEYQLQQIEQKQKIKEQQILQELQEDEQLKRLQHNENKTFFTWAERAVKEWAEQGKNIRPLIKELAKIKEI</sequence>
<dbReference type="PANTHER" id="PTHR28663:SF1">
    <property type="entry name" value="CILIA- AND FLAGELLA- ASSOCIATED PROTEIN 210"/>
    <property type="match status" value="1"/>
</dbReference>
<evidence type="ECO:0000256" key="1">
    <source>
        <dbReference type="ARBA" id="ARBA00023054"/>
    </source>
</evidence>
<dbReference type="InParanoid" id="A0E252"/>
<evidence type="ECO:0000313" key="4">
    <source>
        <dbReference type="EMBL" id="CAK89369.1"/>
    </source>
</evidence>
<evidence type="ECO:0000313" key="5">
    <source>
        <dbReference type="Proteomes" id="UP000000600"/>
    </source>
</evidence>
<dbReference type="InterPro" id="IPR039986">
    <property type="entry name" value="CFAP210"/>
</dbReference>
<dbReference type="GeneID" id="5042551"/>
<dbReference type="KEGG" id="ptm:GSPATT00022541001"/>
<organism evidence="4 5">
    <name type="scientific">Paramecium tetraurelia</name>
    <dbReference type="NCBI Taxonomy" id="5888"/>
    <lineage>
        <taxon>Eukaryota</taxon>
        <taxon>Sar</taxon>
        <taxon>Alveolata</taxon>
        <taxon>Ciliophora</taxon>
        <taxon>Intramacronucleata</taxon>
        <taxon>Oligohymenophorea</taxon>
        <taxon>Peniculida</taxon>
        <taxon>Parameciidae</taxon>
        <taxon>Paramecium</taxon>
    </lineage>
</organism>
<keyword evidence="5" id="KW-1185">Reference proteome</keyword>
<dbReference type="EMBL" id="CT868654">
    <property type="protein sequence ID" value="CAK89369.1"/>
    <property type="molecule type" value="Genomic_DNA"/>
</dbReference>
<dbReference type="InterPro" id="IPR043597">
    <property type="entry name" value="TPH_dom"/>
</dbReference>
<feature type="domain" description="Trichohyalin-plectin-homology" evidence="3">
    <location>
        <begin position="118"/>
        <end position="463"/>
    </location>
</feature>
<accession>A0E252</accession>
<name>A0E252_PARTE</name>
<reference evidence="4 5" key="1">
    <citation type="journal article" date="2006" name="Nature">
        <title>Global trends of whole-genome duplications revealed by the ciliate Paramecium tetraurelia.</title>
        <authorList>
            <consortium name="Genoscope"/>
            <person name="Aury J.-M."/>
            <person name="Jaillon O."/>
            <person name="Duret L."/>
            <person name="Noel B."/>
            <person name="Jubin C."/>
            <person name="Porcel B.M."/>
            <person name="Segurens B."/>
            <person name="Daubin V."/>
            <person name="Anthouard V."/>
            <person name="Aiach N."/>
            <person name="Arnaiz O."/>
            <person name="Billaut A."/>
            <person name="Beisson J."/>
            <person name="Blanc I."/>
            <person name="Bouhouche K."/>
            <person name="Camara F."/>
            <person name="Duharcourt S."/>
            <person name="Guigo R."/>
            <person name="Gogendeau D."/>
            <person name="Katinka M."/>
            <person name="Keller A.-M."/>
            <person name="Kissmehl R."/>
            <person name="Klotz C."/>
            <person name="Koll F."/>
            <person name="Le Moue A."/>
            <person name="Lepere C."/>
            <person name="Malinsky S."/>
            <person name="Nowacki M."/>
            <person name="Nowak J.K."/>
            <person name="Plattner H."/>
            <person name="Poulain J."/>
            <person name="Ruiz F."/>
            <person name="Serrano V."/>
            <person name="Zagulski M."/>
            <person name="Dessen P."/>
            <person name="Betermier M."/>
            <person name="Weissenbach J."/>
            <person name="Scarpelli C."/>
            <person name="Schachter V."/>
            <person name="Sperling L."/>
            <person name="Meyer E."/>
            <person name="Cohen J."/>
            <person name="Wincker P."/>
        </authorList>
    </citation>
    <scope>NUCLEOTIDE SEQUENCE [LARGE SCALE GENOMIC DNA]</scope>
    <source>
        <strain evidence="4 5">Stock d4-2</strain>
    </source>
</reference>
<dbReference type="STRING" id="5888.A0E252"/>
<evidence type="ECO:0000259" key="3">
    <source>
        <dbReference type="Pfam" id="PF13868"/>
    </source>
</evidence>
<dbReference type="OMA" id="CAMNIRR"/>
<dbReference type="Pfam" id="PF13868">
    <property type="entry name" value="TPH"/>
    <property type="match status" value="1"/>
</dbReference>
<dbReference type="OrthoDB" id="331765at2759"/>
<dbReference type="HOGENOM" id="CLU_036492_2_0_1"/>
<proteinExistence type="predicted"/>
<feature type="coiled-coil region" evidence="2">
    <location>
        <begin position="147"/>
        <end position="357"/>
    </location>
</feature>
<protein>
    <recommendedName>
        <fullName evidence="3">Trichohyalin-plectin-homology domain-containing protein</fullName>
    </recommendedName>
</protein>